<feature type="chain" id="PRO_5004067503" evidence="2">
    <location>
        <begin position="31"/>
        <end position="347"/>
    </location>
</feature>
<feature type="region of interest" description="Disordered" evidence="1">
    <location>
        <begin position="295"/>
        <end position="347"/>
    </location>
</feature>
<sequence length="347" mass="37445">MPLSFTPVTLQATLAFLSSSLSSLTTMVMSSSPPPSPLSYHTVPSNPMVSSQDNLQLVSSEKNAILDENLLHKTGRGLLLIITSVPQDKGKGKHKDMYALEVVAGKGSLSKIMDQAVLKEALVNIIEHVQIKAGGEVLVNGYSLVDWLRHGGLPKAALQDLALVDENDEDIPVAIPTAVPTPIPTVKPMAKPTPTAVPTKCPCLLGSALTGPMVEGLEVKCTPPHDLGKLREEEFQKELNHIMLPAFMIGRLLKEVDIALEEEWSEAKVHVCHLAQHNEVWTSHVEMGRKYQQELYNTSQSQSQSAAPAPQPSDTAPKTDTQPAAGPYGSQPAIDPSSSHKHKLKPL</sequence>
<gene>
    <name evidence="3" type="ORF">DACRYDRAFT_16223</name>
</gene>
<evidence type="ECO:0000256" key="1">
    <source>
        <dbReference type="SAM" id="MobiDB-lite"/>
    </source>
</evidence>
<proteinExistence type="predicted"/>
<accession>M5G6W9</accession>
<dbReference type="AlphaFoldDB" id="M5G6W9"/>
<dbReference type="EMBL" id="JH795864">
    <property type="protein sequence ID" value="EJU01562.1"/>
    <property type="molecule type" value="Genomic_DNA"/>
</dbReference>
<evidence type="ECO:0000313" key="3">
    <source>
        <dbReference type="EMBL" id="EJU01562.1"/>
    </source>
</evidence>
<feature type="compositionally biased region" description="Low complexity" evidence="1">
    <location>
        <begin position="299"/>
        <end position="308"/>
    </location>
</feature>
<keyword evidence="2" id="KW-0732">Signal</keyword>
<name>M5G6W9_DACPD</name>
<dbReference type="HOGENOM" id="CLU_799314_0_0_1"/>
<reference evidence="3 4" key="1">
    <citation type="journal article" date="2012" name="Science">
        <title>The Paleozoic origin of enzymatic lignin decomposition reconstructed from 31 fungal genomes.</title>
        <authorList>
            <person name="Floudas D."/>
            <person name="Binder M."/>
            <person name="Riley R."/>
            <person name="Barry K."/>
            <person name="Blanchette R.A."/>
            <person name="Henrissat B."/>
            <person name="Martinez A.T."/>
            <person name="Otillar R."/>
            <person name="Spatafora J.W."/>
            <person name="Yadav J.S."/>
            <person name="Aerts A."/>
            <person name="Benoit I."/>
            <person name="Boyd A."/>
            <person name="Carlson A."/>
            <person name="Copeland A."/>
            <person name="Coutinho P.M."/>
            <person name="de Vries R.P."/>
            <person name="Ferreira P."/>
            <person name="Findley K."/>
            <person name="Foster B."/>
            <person name="Gaskell J."/>
            <person name="Glotzer D."/>
            <person name="Gorecki P."/>
            <person name="Heitman J."/>
            <person name="Hesse C."/>
            <person name="Hori C."/>
            <person name="Igarashi K."/>
            <person name="Jurgens J.A."/>
            <person name="Kallen N."/>
            <person name="Kersten P."/>
            <person name="Kohler A."/>
            <person name="Kuees U."/>
            <person name="Kumar T.K.A."/>
            <person name="Kuo A."/>
            <person name="LaButti K."/>
            <person name="Larrondo L.F."/>
            <person name="Lindquist E."/>
            <person name="Ling A."/>
            <person name="Lombard V."/>
            <person name="Lucas S."/>
            <person name="Lundell T."/>
            <person name="Martin R."/>
            <person name="McLaughlin D.J."/>
            <person name="Morgenstern I."/>
            <person name="Morin E."/>
            <person name="Murat C."/>
            <person name="Nagy L.G."/>
            <person name="Nolan M."/>
            <person name="Ohm R.A."/>
            <person name="Patyshakuliyeva A."/>
            <person name="Rokas A."/>
            <person name="Ruiz-Duenas F.J."/>
            <person name="Sabat G."/>
            <person name="Salamov A."/>
            <person name="Samejima M."/>
            <person name="Schmutz J."/>
            <person name="Slot J.C."/>
            <person name="St John F."/>
            <person name="Stenlid J."/>
            <person name="Sun H."/>
            <person name="Sun S."/>
            <person name="Syed K."/>
            <person name="Tsang A."/>
            <person name="Wiebenga A."/>
            <person name="Young D."/>
            <person name="Pisabarro A."/>
            <person name="Eastwood D.C."/>
            <person name="Martin F."/>
            <person name="Cullen D."/>
            <person name="Grigoriev I.V."/>
            <person name="Hibbett D.S."/>
        </authorList>
    </citation>
    <scope>NUCLEOTIDE SEQUENCE [LARGE SCALE GENOMIC DNA]</scope>
    <source>
        <strain evidence="3 4">DJM-731 SS1</strain>
    </source>
</reference>
<feature type="signal peptide" evidence="2">
    <location>
        <begin position="1"/>
        <end position="30"/>
    </location>
</feature>
<dbReference type="RefSeq" id="XP_040628459.1">
    <property type="nucleotide sequence ID" value="XM_040771177.1"/>
</dbReference>
<protein>
    <submittedName>
        <fullName evidence="3">Uncharacterized protein</fullName>
    </submittedName>
</protein>
<evidence type="ECO:0000256" key="2">
    <source>
        <dbReference type="SAM" id="SignalP"/>
    </source>
</evidence>
<dbReference type="Proteomes" id="UP000030653">
    <property type="component" value="Unassembled WGS sequence"/>
</dbReference>
<keyword evidence="4" id="KW-1185">Reference proteome</keyword>
<evidence type="ECO:0000313" key="4">
    <source>
        <dbReference type="Proteomes" id="UP000030653"/>
    </source>
</evidence>
<dbReference type="GeneID" id="63686239"/>
<organism evidence="3 4">
    <name type="scientific">Dacryopinax primogenitus (strain DJM 731)</name>
    <name type="common">Brown rot fungus</name>
    <dbReference type="NCBI Taxonomy" id="1858805"/>
    <lineage>
        <taxon>Eukaryota</taxon>
        <taxon>Fungi</taxon>
        <taxon>Dikarya</taxon>
        <taxon>Basidiomycota</taxon>
        <taxon>Agaricomycotina</taxon>
        <taxon>Dacrymycetes</taxon>
        <taxon>Dacrymycetales</taxon>
        <taxon>Dacrymycetaceae</taxon>
        <taxon>Dacryopinax</taxon>
    </lineage>
</organism>